<evidence type="ECO:0000313" key="2">
    <source>
        <dbReference type="Proteomes" id="UP001449595"/>
    </source>
</evidence>
<evidence type="ECO:0000313" key="1">
    <source>
        <dbReference type="EMBL" id="WYV99740.1"/>
    </source>
</evidence>
<accession>A0AAX4MZT8</accession>
<reference evidence="1 2" key="1">
    <citation type="submission" date="2024-03" db="EMBL/GenBank/DDBJ databases">
        <title>Isolation and characterization of a phage collection against Pseudomonas putida.</title>
        <authorList>
            <person name="Brauer A."/>
            <person name="Rosendahl S."/>
            <person name="Kangsep A."/>
            <person name="Rikberg R."/>
            <person name="Lewanczyk A.C."/>
            <person name="Horak R."/>
            <person name="Tamman H."/>
        </authorList>
    </citation>
    <scope>NUCLEOTIDE SEQUENCE [LARGE SCALE GENOMIC DNA]</scope>
</reference>
<sequence length="84" mass="9575">MGWFKKKPDPLLPRRSIKPPDNIIFAIATGEHSVYLFPYQYVNWALEFLGEQPSVKVGETVSFGMCAKVHAAAVKYVKERSNEF</sequence>
<keyword evidence="2" id="KW-1185">Reference proteome</keyword>
<dbReference type="EMBL" id="PP496417">
    <property type="protein sequence ID" value="WYV99740.1"/>
    <property type="molecule type" value="Genomic_DNA"/>
</dbReference>
<gene>
    <name evidence="1" type="ORF">Roomu2_00060</name>
</gene>
<proteinExistence type="predicted"/>
<name>A0AAX4MZT8_9CAUD</name>
<organism evidence="1 2">
    <name type="scientific">Pseudomonas phage vB_PpuM-Roomu-2</name>
    <dbReference type="NCBI Taxonomy" id="3132621"/>
    <lineage>
        <taxon>Viruses</taxon>
        <taxon>Duplodnaviria</taxon>
        <taxon>Heunggongvirae</taxon>
        <taxon>Uroviricota</taxon>
        <taxon>Caudoviricetes</taxon>
        <taxon>Vandenendeviridae</taxon>
        <taxon>Gorskivirinae</taxon>
        <taxon>Tartuvirus</taxon>
        <taxon>Tartuvirus roomu2</taxon>
    </lineage>
</organism>
<protein>
    <submittedName>
        <fullName evidence="1">Uncharacterized protein</fullName>
    </submittedName>
</protein>
<dbReference type="Proteomes" id="UP001449595">
    <property type="component" value="Segment"/>
</dbReference>